<evidence type="ECO:0000313" key="1">
    <source>
        <dbReference type="EMBL" id="KOF80501.1"/>
    </source>
</evidence>
<gene>
    <name evidence="1" type="ORF">OCBIM_22027839mg</name>
</gene>
<name>A0A0L8GTV3_OCTBM</name>
<sequence>MENFKCKRKKDIEMLLKLQRKYIVGTNLKDSKYYLSLKSGDFNPRELKPCSSQNYHIGGVTPVLYPSNNSNNKHTKLTEEKVKQKNLNKLQFKSLPQASDFSIDAKTKYIRKPSILERIERNELNLKKKLKSDIRIYDCKRTFSKCIIKKAKTKTEFTYLLPELKKEIEMKDIKKVIFNKPSSKLNVQFYNNSEIRLVANNFFKWMESIGEGGPYLTVSSLYSLLLNSFEIKPSLAINLQIIDEKELGIGFRRCSTELESFTFGHENPSYVEYFDNRISKKELLRFEKLFSNDE</sequence>
<reference evidence="1" key="1">
    <citation type="submission" date="2015-07" db="EMBL/GenBank/DDBJ databases">
        <title>MeaNS - Measles Nucleotide Surveillance Program.</title>
        <authorList>
            <person name="Tran T."/>
            <person name="Druce J."/>
        </authorList>
    </citation>
    <scope>NUCLEOTIDE SEQUENCE</scope>
    <source>
        <strain evidence="1">UCB-OBI-ISO-001</strain>
        <tissue evidence="1">Gonad</tissue>
    </source>
</reference>
<dbReference type="EMBL" id="KQ420375">
    <property type="protein sequence ID" value="KOF80501.1"/>
    <property type="molecule type" value="Genomic_DNA"/>
</dbReference>
<organism evidence="1">
    <name type="scientific">Octopus bimaculoides</name>
    <name type="common">California two-spotted octopus</name>
    <dbReference type="NCBI Taxonomy" id="37653"/>
    <lineage>
        <taxon>Eukaryota</taxon>
        <taxon>Metazoa</taxon>
        <taxon>Spiralia</taxon>
        <taxon>Lophotrochozoa</taxon>
        <taxon>Mollusca</taxon>
        <taxon>Cephalopoda</taxon>
        <taxon>Coleoidea</taxon>
        <taxon>Octopodiformes</taxon>
        <taxon>Octopoda</taxon>
        <taxon>Incirrata</taxon>
        <taxon>Octopodidae</taxon>
        <taxon>Octopus</taxon>
    </lineage>
</organism>
<dbReference type="AlphaFoldDB" id="A0A0L8GTV3"/>
<proteinExistence type="predicted"/>
<dbReference type="OrthoDB" id="10340690at2759"/>
<protein>
    <submittedName>
        <fullName evidence="1">Uncharacterized protein</fullName>
    </submittedName>
</protein>
<accession>A0A0L8GTV3</accession>
<dbReference type="KEGG" id="obi:106874699"/>